<sequence length="134" mass="15046">MTETHEGPWAALFRICERHAATDEQRKRAMNQAMTEPYEAIRLVTGLLFGSIPYDPDEPPVDDADLLATLTLIDLLRADEDRVELELLNAARERGMTWQSIAQGVGLNSAQAVQQRHSRLSARQESEDESPRSS</sequence>
<reference evidence="2 3" key="1">
    <citation type="submission" date="2018-03" db="EMBL/GenBank/DDBJ databases">
        <title>Characteristics and genome of n-alkane degrading marine bacteria Gordonia iterans isolated from crude oil contaminated in Tae-an, South Korea.</title>
        <authorList>
            <person name="Lee S.-S."/>
            <person name="Kim H."/>
        </authorList>
    </citation>
    <scope>NUCLEOTIDE SEQUENCE [LARGE SCALE GENOMIC DNA]</scope>
    <source>
        <strain evidence="2 3">Co17</strain>
    </source>
</reference>
<dbReference type="EMBL" id="CP027433">
    <property type="protein sequence ID" value="AVL99893.1"/>
    <property type="molecule type" value="Genomic_DNA"/>
</dbReference>
<organism evidence="2 3">
    <name type="scientific">Gordonia iterans</name>
    <dbReference type="NCBI Taxonomy" id="1004901"/>
    <lineage>
        <taxon>Bacteria</taxon>
        <taxon>Bacillati</taxon>
        <taxon>Actinomycetota</taxon>
        <taxon>Actinomycetes</taxon>
        <taxon>Mycobacteriales</taxon>
        <taxon>Gordoniaceae</taxon>
        <taxon>Gordonia</taxon>
    </lineage>
</organism>
<dbReference type="AlphaFoldDB" id="A0A2S0KE15"/>
<dbReference type="GO" id="GO:0003677">
    <property type="term" value="F:DNA binding"/>
    <property type="evidence" value="ECO:0007669"/>
    <property type="project" value="UniProtKB-KW"/>
</dbReference>
<keyword evidence="2" id="KW-0238">DNA-binding</keyword>
<feature type="compositionally biased region" description="Basic and acidic residues" evidence="1">
    <location>
        <begin position="122"/>
        <end position="134"/>
    </location>
</feature>
<keyword evidence="3" id="KW-1185">Reference proteome</keyword>
<accession>A0A2S0KE15</accession>
<evidence type="ECO:0000313" key="3">
    <source>
        <dbReference type="Proteomes" id="UP000239814"/>
    </source>
</evidence>
<gene>
    <name evidence="2" type="ORF">C6V83_06010</name>
</gene>
<proteinExistence type="predicted"/>
<dbReference type="Proteomes" id="UP000239814">
    <property type="component" value="Chromosome"/>
</dbReference>
<evidence type="ECO:0000313" key="2">
    <source>
        <dbReference type="EMBL" id="AVL99893.1"/>
    </source>
</evidence>
<name>A0A2S0KE15_9ACTN</name>
<protein>
    <submittedName>
        <fullName evidence="2">DNA-binding protein</fullName>
    </submittedName>
</protein>
<evidence type="ECO:0000256" key="1">
    <source>
        <dbReference type="SAM" id="MobiDB-lite"/>
    </source>
</evidence>
<dbReference type="RefSeq" id="WP_105941625.1">
    <property type="nucleotide sequence ID" value="NZ_CP027433.1"/>
</dbReference>
<feature type="region of interest" description="Disordered" evidence="1">
    <location>
        <begin position="110"/>
        <end position="134"/>
    </location>
</feature>
<dbReference type="OrthoDB" id="4470560at2"/>
<dbReference type="KEGG" id="git:C6V83_06010"/>